<evidence type="ECO:0000256" key="2">
    <source>
        <dbReference type="SAM" id="SignalP"/>
    </source>
</evidence>
<evidence type="ECO:0000313" key="4">
    <source>
        <dbReference type="EMBL" id="MCJ2380606.1"/>
    </source>
</evidence>
<protein>
    <submittedName>
        <fullName evidence="4">Alpha/beta hydrolase</fullName>
    </submittedName>
</protein>
<evidence type="ECO:0000256" key="1">
    <source>
        <dbReference type="ARBA" id="ARBA00022801"/>
    </source>
</evidence>
<organism evidence="4 5">
    <name type="scientific">Parabacteroides faecalis</name>
    <dbReference type="NCBI Taxonomy" id="2924040"/>
    <lineage>
        <taxon>Bacteria</taxon>
        <taxon>Pseudomonadati</taxon>
        <taxon>Bacteroidota</taxon>
        <taxon>Bacteroidia</taxon>
        <taxon>Bacteroidales</taxon>
        <taxon>Tannerellaceae</taxon>
        <taxon>Parabacteroides</taxon>
    </lineage>
</organism>
<dbReference type="Pfam" id="PF20434">
    <property type="entry name" value="BD-FAE"/>
    <property type="match status" value="1"/>
</dbReference>
<proteinExistence type="predicted"/>
<keyword evidence="1 4" id="KW-0378">Hydrolase</keyword>
<dbReference type="SUPFAM" id="SSF53474">
    <property type="entry name" value="alpha/beta-Hydrolases"/>
    <property type="match status" value="1"/>
</dbReference>
<dbReference type="Gene3D" id="3.40.50.1820">
    <property type="entry name" value="alpha/beta hydrolase"/>
    <property type="match status" value="1"/>
</dbReference>
<dbReference type="InterPro" id="IPR049492">
    <property type="entry name" value="BD-FAE-like_dom"/>
</dbReference>
<dbReference type="RefSeq" id="WP_243324697.1">
    <property type="nucleotide sequence ID" value="NZ_JAKZMM010000017.1"/>
</dbReference>
<dbReference type="InterPro" id="IPR029058">
    <property type="entry name" value="AB_hydrolase_fold"/>
</dbReference>
<evidence type="ECO:0000313" key="5">
    <source>
        <dbReference type="Proteomes" id="UP001165444"/>
    </source>
</evidence>
<feature type="signal peptide" evidence="2">
    <location>
        <begin position="1"/>
        <end position="25"/>
    </location>
</feature>
<evidence type="ECO:0000259" key="3">
    <source>
        <dbReference type="Pfam" id="PF20434"/>
    </source>
</evidence>
<sequence length="326" mass="36315">MTKLCLYISCLITLVACTHSLPSASNQPISPEVIKENFVFATHGNDTLSLDKYEFHSTIDSIKKPVILFAFGGGFKGGDKAYKGYISFFHFLARQGFVVVSTDYRTELKNLETSNIQSPIDFMQVLQQAIDTAVTDFYDATSFILSHHDAWNINPQQIIACGSSAGAITALQATYYRCNQATFALQLPDTFQYAGVISFAGAILDSHVPTWKNKPCPMLLFQGRADNIVPFQQATLAPFGGLWGSETIAASLKKVKASYQFHIVENAGHEIADLPLHRNQYDVMSFITRLIIHKESIVIESQESIPIEQITNPRFTLQDYLNNNLK</sequence>
<dbReference type="PANTHER" id="PTHR48081">
    <property type="entry name" value="AB HYDROLASE SUPERFAMILY PROTEIN C4A8.06C"/>
    <property type="match status" value="1"/>
</dbReference>
<keyword evidence="2" id="KW-0732">Signal</keyword>
<comment type="caution">
    <text evidence="4">The sequence shown here is derived from an EMBL/GenBank/DDBJ whole genome shotgun (WGS) entry which is preliminary data.</text>
</comment>
<accession>A0ABT0C0U0</accession>
<gene>
    <name evidence="4" type="ORF">MUN53_08285</name>
</gene>
<dbReference type="Proteomes" id="UP001165444">
    <property type="component" value="Unassembled WGS sequence"/>
</dbReference>
<feature type="domain" description="BD-FAE-like" evidence="3">
    <location>
        <begin position="62"/>
        <end position="178"/>
    </location>
</feature>
<dbReference type="InterPro" id="IPR050300">
    <property type="entry name" value="GDXG_lipolytic_enzyme"/>
</dbReference>
<keyword evidence="5" id="KW-1185">Reference proteome</keyword>
<name>A0ABT0C0U0_9BACT</name>
<reference evidence="4 5" key="1">
    <citation type="submission" date="2022-03" db="EMBL/GenBank/DDBJ databases">
        <title>Parabacteroides sp. nov. isolated from swine feces.</title>
        <authorList>
            <person name="Bak J.E."/>
        </authorList>
    </citation>
    <scope>NUCLEOTIDE SEQUENCE [LARGE SCALE GENOMIC DNA]</scope>
    <source>
        <strain evidence="4 5">AGMB00274</strain>
    </source>
</reference>
<dbReference type="PROSITE" id="PS51257">
    <property type="entry name" value="PROKAR_LIPOPROTEIN"/>
    <property type="match status" value="1"/>
</dbReference>
<feature type="chain" id="PRO_5045051526" evidence="2">
    <location>
        <begin position="26"/>
        <end position="326"/>
    </location>
</feature>
<dbReference type="GO" id="GO:0016787">
    <property type="term" value="F:hydrolase activity"/>
    <property type="evidence" value="ECO:0007669"/>
    <property type="project" value="UniProtKB-KW"/>
</dbReference>
<dbReference type="EMBL" id="JAKZMM010000017">
    <property type="protein sequence ID" value="MCJ2380606.1"/>
    <property type="molecule type" value="Genomic_DNA"/>
</dbReference>